<evidence type="ECO:0000256" key="4">
    <source>
        <dbReference type="ARBA" id="ARBA00022692"/>
    </source>
</evidence>
<evidence type="ECO:0000256" key="2">
    <source>
        <dbReference type="ARBA" id="ARBA00022475"/>
    </source>
</evidence>
<evidence type="ECO:0000313" key="9">
    <source>
        <dbReference type="Proteomes" id="UP000001304"/>
    </source>
</evidence>
<gene>
    <name evidence="8" type="ordered locus">Igag_0250</name>
</gene>
<organism evidence="8 9">
    <name type="scientific">Ignisphaera aggregans (strain DSM 17230 / JCM 13409 / AQ1.S1)</name>
    <dbReference type="NCBI Taxonomy" id="583356"/>
    <lineage>
        <taxon>Archaea</taxon>
        <taxon>Thermoproteota</taxon>
        <taxon>Thermoprotei</taxon>
        <taxon>Desulfurococcales</taxon>
        <taxon>Desulfurococcaceae</taxon>
        <taxon>Ignisphaera</taxon>
    </lineage>
</organism>
<keyword evidence="2" id="KW-1003">Cell membrane</keyword>
<evidence type="ECO:0000256" key="7">
    <source>
        <dbReference type="SAM" id="Phobius"/>
    </source>
</evidence>
<dbReference type="InterPro" id="IPR000715">
    <property type="entry name" value="Glycosyl_transferase_4"/>
</dbReference>
<feature type="transmembrane region" description="Helical" evidence="7">
    <location>
        <begin position="186"/>
        <end position="205"/>
    </location>
</feature>
<feature type="transmembrane region" description="Helical" evidence="7">
    <location>
        <begin position="160"/>
        <end position="180"/>
    </location>
</feature>
<keyword evidence="5 7" id="KW-1133">Transmembrane helix</keyword>
<proteinExistence type="predicted"/>
<feature type="transmembrane region" description="Helical" evidence="7">
    <location>
        <begin position="217"/>
        <end position="238"/>
    </location>
</feature>
<dbReference type="BioCyc" id="IAGG583356:GHAH-262-MONOMER"/>
<feature type="transmembrane region" description="Helical" evidence="7">
    <location>
        <begin position="6"/>
        <end position="23"/>
    </location>
</feature>
<dbReference type="Pfam" id="PF00953">
    <property type="entry name" value="Glycos_transf_4"/>
    <property type="match status" value="1"/>
</dbReference>
<reference evidence="8 9" key="1">
    <citation type="journal article" date="2010" name="Stand. Genomic Sci.">
        <title>Complete genome sequence of Ignisphaera aggregans type strain (AQ1.S1).</title>
        <authorList>
            <person name="Goker M."/>
            <person name="Held B."/>
            <person name="Lapidus A."/>
            <person name="Nolan M."/>
            <person name="Spring S."/>
            <person name="Yasawong M."/>
            <person name="Lucas S."/>
            <person name="Glavina Del Rio T."/>
            <person name="Tice H."/>
            <person name="Cheng J.F."/>
            <person name="Goodwin L."/>
            <person name="Tapia R."/>
            <person name="Pitluck S."/>
            <person name="Liolios K."/>
            <person name="Ivanova N."/>
            <person name="Mavromatis K."/>
            <person name="Mikhailova N."/>
            <person name="Pati A."/>
            <person name="Chen A."/>
            <person name="Palaniappan K."/>
            <person name="Brambilla E."/>
            <person name="Land M."/>
            <person name="Hauser L."/>
            <person name="Chang Y.J."/>
            <person name="Jeffries C.D."/>
            <person name="Brettin T."/>
            <person name="Detter J.C."/>
            <person name="Han C."/>
            <person name="Rohde M."/>
            <person name="Sikorski J."/>
            <person name="Woyke T."/>
            <person name="Bristow J."/>
            <person name="Eisen J.A."/>
            <person name="Markowitz V."/>
            <person name="Hugenholtz P."/>
            <person name="Kyrpides N.C."/>
            <person name="Klenk H.P."/>
        </authorList>
    </citation>
    <scope>NUCLEOTIDE SEQUENCE [LARGE SCALE GENOMIC DNA]</scope>
    <source>
        <strain evidence="9">DSM 17230 / JCM 13409 / AQ1.S1</strain>
    </source>
</reference>
<feature type="transmembrane region" description="Helical" evidence="7">
    <location>
        <begin position="126"/>
        <end position="148"/>
    </location>
</feature>
<evidence type="ECO:0000313" key="8">
    <source>
        <dbReference type="EMBL" id="ADM27099.1"/>
    </source>
</evidence>
<feature type="transmembrane region" description="Helical" evidence="7">
    <location>
        <begin position="102"/>
        <end position="120"/>
    </location>
</feature>
<dbReference type="HOGENOM" id="CLU_023982_4_1_2"/>
<keyword evidence="3 8" id="KW-0808">Transferase</keyword>
<dbReference type="GO" id="GO:0016780">
    <property type="term" value="F:phosphotransferase activity, for other substituted phosphate groups"/>
    <property type="evidence" value="ECO:0007669"/>
    <property type="project" value="InterPro"/>
</dbReference>
<sequence length="328" mass="36758">MLVLVIPMIITTIIIISSSLLLIRIEQKLGLLCKDVHKQGDIRIPCIGGFSLVIGLYIGITLLRLYKIISYEIFISFIVYLSISFIIGLIDDVIDLKSRWKIILGLLPVVPLMIFNVYVPRPWIPFLGYIRISSLYPLLMAGATTVYLNAANMFDTHNGTLPFITLSSIGFAVLLKIYTHAPLNDIAIPLLFSIAILSYLPFNIYPAKMFNGNTGAYVLGSLLAYTAIICRVEFYIVLSTFPMFINGFYYISSVKGFLQKEQVERPTYVDENGCIHPRIGKAPITFIRLLTLFSNTPLSEKELVIIVYTISFLSSLTAFIITIGLGFK</sequence>
<protein>
    <submittedName>
        <fullName evidence="8">Glycosyl transferase, family 4, conserved region</fullName>
    </submittedName>
</protein>
<evidence type="ECO:0000256" key="1">
    <source>
        <dbReference type="ARBA" id="ARBA00004651"/>
    </source>
</evidence>
<dbReference type="PANTHER" id="PTHR22926">
    <property type="entry name" value="PHOSPHO-N-ACETYLMURAMOYL-PENTAPEPTIDE-TRANSFERASE"/>
    <property type="match status" value="1"/>
</dbReference>
<accession>E0SQM5</accession>
<evidence type="ECO:0000256" key="6">
    <source>
        <dbReference type="ARBA" id="ARBA00023136"/>
    </source>
</evidence>
<name>E0SQM5_IGNAA</name>
<dbReference type="EMBL" id="CP002098">
    <property type="protein sequence ID" value="ADM27099.1"/>
    <property type="molecule type" value="Genomic_DNA"/>
</dbReference>
<feature type="transmembrane region" description="Helical" evidence="7">
    <location>
        <begin position="44"/>
        <end position="63"/>
    </location>
</feature>
<feature type="transmembrane region" description="Helical" evidence="7">
    <location>
        <begin position="303"/>
        <end position="327"/>
    </location>
</feature>
<dbReference type="GO" id="GO:0005886">
    <property type="term" value="C:plasma membrane"/>
    <property type="evidence" value="ECO:0007669"/>
    <property type="project" value="UniProtKB-SubCell"/>
</dbReference>
<keyword evidence="4 7" id="KW-0812">Transmembrane</keyword>
<dbReference type="AlphaFoldDB" id="E0SQM5"/>
<dbReference type="PANTHER" id="PTHR22926:SF3">
    <property type="entry name" value="UNDECAPRENYL-PHOSPHATE ALPHA-N-ACETYLGLUCOSAMINYL 1-PHOSPHATE TRANSFERASE"/>
    <property type="match status" value="1"/>
</dbReference>
<dbReference type="GO" id="GO:0071555">
    <property type="term" value="P:cell wall organization"/>
    <property type="evidence" value="ECO:0007669"/>
    <property type="project" value="TreeGrafter"/>
</dbReference>
<feature type="transmembrane region" description="Helical" evidence="7">
    <location>
        <begin position="69"/>
        <end position="90"/>
    </location>
</feature>
<dbReference type="Proteomes" id="UP000001304">
    <property type="component" value="Chromosome"/>
</dbReference>
<keyword evidence="6 7" id="KW-0472">Membrane</keyword>
<comment type="subcellular location">
    <subcellularLocation>
        <location evidence="1">Cell membrane</location>
        <topology evidence="1">Multi-pass membrane protein</topology>
    </subcellularLocation>
</comment>
<dbReference type="KEGG" id="iag:Igag_0250"/>
<dbReference type="GO" id="GO:0044038">
    <property type="term" value="P:cell wall macromolecule biosynthetic process"/>
    <property type="evidence" value="ECO:0007669"/>
    <property type="project" value="TreeGrafter"/>
</dbReference>
<keyword evidence="9" id="KW-1185">Reference proteome</keyword>
<evidence type="ECO:0000256" key="3">
    <source>
        <dbReference type="ARBA" id="ARBA00022679"/>
    </source>
</evidence>
<evidence type="ECO:0000256" key="5">
    <source>
        <dbReference type="ARBA" id="ARBA00022989"/>
    </source>
</evidence>
<dbReference type="STRING" id="583356.Igag_0250"/>